<dbReference type="InterPro" id="IPR013517">
    <property type="entry name" value="FG-GAP"/>
</dbReference>
<dbReference type="PANTHER" id="PTHR46580:SF4">
    <property type="entry name" value="ATP_GTP-BINDING PROTEIN"/>
    <property type="match status" value="1"/>
</dbReference>
<dbReference type="InterPro" id="IPR028994">
    <property type="entry name" value="Integrin_alpha_N"/>
</dbReference>
<evidence type="ECO:0000313" key="3">
    <source>
        <dbReference type="EMBL" id="HGZ43811.1"/>
    </source>
</evidence>
<feature type="signal peptide" evidence="2">
    <location>
        <begin position="1"/>
        <end position="21"/>
    </location>
</feature>
<organism evidence="3">
    <name type="scientific">Eiseniibacteriota bacterium</name>
    <dbReference type="NCBI Taxonomy" id="2212470"/>
    <lineage>
        <taxon>Bacteria</taxon>
        <taxon>Candidatus Eiseniibacteriota</taxon>
    </lineage>
</organism>
<proteinExistence type="predicted"/>
<name>A0A832I4T7_UNCEI</name>
<keyword evidence="1 2" id="KW-0732">Signal</keyword>
<gene>
    <name evidence="3" type="ORF">ENR23_10375</name>
</gene>
<evidence type="ECO:0000256" key="2">
    <source>
        <dbReference type="SAM" id="SignalP"/>
    </source>
</evidence>
<evidence type="ECO:0008006" key="4">
    <source>
        <dbReference type="Google" id="ProtNLM"/>
    </source>
</evidence>
<dbReference type="Pfam" id="PF13517">
    <property type="entry name" value="FG-GAP_3"/>
    <property type="match status" value="3"/>
</dbReference>
<comment type="caution">
    <text evidence="3">The sequence shown here is derived from an EMBL/GenBank/DDBJ whole genome shotgun (WGS) entry which is preliminary data.</text>
</comment>
<dbReference type="PANTHER" id="PTHR46580">
    <property type="entry name" value="SENSOR KINASE-RELATED"/>
    <property type="match status" value="1"/>
</dbReference>
<evidence type="ECO:0000256" key="1">
    <source>
        <dbReference type="ARBA" id="ARBA00022729"/>
    </source>
</evidence>
<dbReference type="Gene3D" id="2.130.10.130">
    <property type="entry name" value="Integrin alpha, N-terminal"/>
    <property type="match status" value="2"/>
</dbReference>
<feature type="chain" id="PRO_5032452990" description="T9SS type A sorting domain-containing protein" evidence="2">
    <location>
        <begin position="22"/>
        <end position="1565"/>
    </location>
</feature>
<accession>A0A832I4T7</accession>
<protein>
    <recommendedName>
        <fullName evidence="4">T9SS type A sorting domain-containing protein</fullName>
    </recommendedName>
</protein>
<sequence>MPAHRATLVTGLLTAVLAVRAAPAAADVPYALSTIHPDGGPHVSLVLDGAGDPHVAWFDAARGDLRYARRSGTAWTVELVDSAGRTGLYCSLALDASGRPGIAYYDSTNGNLRLARKSGSAWQLETVQSANDVGAYASLAFTAAGNPRISYFDATNGDLRYAAKSGSLWAYQVIESAGDVGRHTSLALDALGVPHVAYSSGRRLRYASGGGPWTIEQVDSVLTGSDATSGLHATLRVDGTNRPHVAYVNAELGFGGLQTTWVRHAYRFGPGWSVQTVTTSGLAPLQDASLGLGPGDVPHVSWTSARFDPLGDSFSRVYVARPEGPSWVVDRAADLDAHTGFAGTSLAVNAAGDPLIATTSPSPESDLVLLETAHTIALDDPNAGEPLAVSQQVTIRWTTTLLPASDVRLEFGAPGQPRQTIASSTQNDGAFVWTVPFVTGAAFRLYVSDAFDGVPTDSSDVPFPMCEALPAHNAFTPYSTPNDLVAADFNEDGILDVVTCLSGATSGFSVSLGTGSAGVGNGGLAAPVVYQASGGSSVRDAVARDWNRDGILDLAVSISGGVQVFLGLGSGGVGNGAFVAGAVHAAQSNPRGLASADFDEDGHWDVAVANGSSNTVSILRGTGAGAFHPAAHFTVGASPSRIVVDDFDEDGIYDLAITCSVADAVSVLLGNGTDYRGNGTFAPAISYPAGDTPLGIAVGDFDRDGIRDLVVACAAAHGLSVLFGDGPVAWGDGTFLAPVTHPFGFDARDVAVADVNRDGRADLAASTGAGNGIVTFFGNGAGATPDGTFSFGSLVPGDALGNQLALGDFLEDGAPDVLATFSTSSSLMLFRGQCSGPVSTALDVIAPAGGEYWLTGSERTIRWTAGPGVPAVDVEVSRDGGANWETIASDVTDDTFTWTVTGPTTGAARVRVVDAAVHGRSAVCDAAFTIADGPFLVTSPNGGEFLRGFERATITWASNAGGAVDLAYRVGAGPLQSIVSGTANDGAHTWNLPDVGSAQVRVVVTNGAAQDSSDAFFEICRRFAPPLQRTLPRPGHGMAVGDFNEDGILDVATGGCAVQVSLGTGTGGVGDGGFGAAASYLLPDCGEAVAAGDFDDDGILDLAAAAGTGVTVLLGKGAAGGGAFATAATYALGSAVKGIVVADFDEDGIEDLAVAAHGTDRVGVLRGLGSGGLGAGTFAAPRWAAVADGPSGLVAGDFDEDGIWDLAVSHTNAPTVTVLLGRGAAGDGDGTFDPAVACAAVASDRLLAADVDADGITDLVLGSVVVLPGLGAGGVGNGQFGAAVSSSVGIPAAEILDLDGDTRPDLVLAGGGTAGVALNIGSRRFVATGTLALGADPRHAAVSDFLEDGVQDLAALTAGDPALSATAGGACGAAPATLSLRVLTPDPWAVGSSVSFQLTRHASVHLVDLEVSRNGGTTWETIARRVTGDAFAWTVTGPASANVLVRARDALRPNLRSTTTTPRTIAVTADAPAAARDGAYFSPARPNPSRGAAEFELALPAPAEVAVEVFDLAGRHVASLARGPLDAGRHRLRWSAAGADVRAGIYFVRARWPGFEAVRRVVRVD</sequence>
<dbReference type="SUPFAM" id="SSF69318">
    <property type="entry name" value="Integrin alpha N-terminal domain"/>
    <property type="match status" value="2"/>
</dbReference>
<dbReference type="Gene3D" id="2.60.40.4070">
    <property type="match status" value="1"/>
</dbReference>
<dbReference type="Gene3D" id="2.120.10.70">
    <property type="entry name" value="Fucose-specific lectin"/>
    <property type="match status" value="1"/>
</dbReference>
<reference evidence="3" key="1">
    <citation type="journal article" date="2020" name="mSystems">
        <title>Genome- and Community-Level Interaction Insights into Carbon Utilization and Element Cycling Functions of Hydrothermarchaeota in Hydrothermal Sediment.</title>
        <authorList>
            <person name="Zhou Z."/>
            <person name="Liu Y."/>
            <person name="Xu W."/>
            <person name="Pan J."/>
            <person name="Luo Z.H."/>
            <person name="Li M."/>
        </authorList>
    </citation>
    <scope>NUCLEOTIDE SEQUENCE [LARGE SCALE GENOMIC DNA]</scope>
    <source>
        <strain evidence="3">SpSt-381</strain>
    </source>
</reference>
<dbReference type="EMBL" id="DSQF01000022">
    <property type="protein sequence ID" value="HGZ43811.1"/>
    <property type="molecule type" value="Genomic_DNA"/>
</dbReference>
<dbReference type="Gene3D" id="2.30.30.100">
    <property type="match status" value="1"/>
</dbReference>